<dbReference type="AlphaFoldDB" id="A0AAW9PYH7"/>
<evidence type="ECO:0000256" key="1">
    <source>
        <dbReference type="SAM" id="Phobius"/>
    </source>
</evidence>
<reference evidence="2" key="1">
    <citation type="submission" date="2024-01" db="EMBL/GenBank/DDBJ databases">
        <title>Bank of Algae and Cyanobacteria of the Azores (BACA) strain genomes.</title>
        <authorList>
            <person name="Luz R."/>
            <person name="Cordeiro R."/>
            <person name="Fonseca A."/>
            <person name="Goncalves V."/>
        </authorList>
    </citation>
    <scope>NUCLEOTIDE SEQUENCE</scope>
    <source>
        <strain evidence="2">BACA0141</strain>
    </source>
</reference>
<evidence type="ECO:0000313" key="2">
    <source>
        <dbReference type="EMBL" id="MEE3715543.1"/>
    </source>
</evidence>
<keyword evidence="1" id="KW-0472">Membrane</keyword>
<comment type="caution">
    <text evidence="2">The sequence shown here is derived from an EMBL/GenBank/DDBJ whole genome shotgun (WGS) entry which is preliminary data.</text>
</comment>
<sequence length="199" mass="21746">MMQKLRFTKLKRSPVISDTSTPDKLVTDSQASNKDAAAKHWSQFIPSLWFLAEIGGLIFVLIAGMNILTLPSTKSNHASICQSKLTGQWQTNLGALSFEEKGNSDLVGQYEFYNLNRGKVKGQISGKLDNATFNFDWQENAEKDQSQQHGKGAFTFSENCQEFTGSYGTGSITNTINWQGKIVPAASKPASNAQPTSGS</sequence>
<dbReference type="RefSeq" id="WP_330481967.1">
    <property type="nucleotide sequence ID" value="NZ_JAZBJZ010000005.1"/>
</dbReference>
<dbReference type="Proteomes" id="UP001333818">
    <property type="component" value="Unassembled WGS sequence"/>
</dbReference>
<dbReference type="EMBL" id="JAZBJZ010000005">
    <property type="protein sequence ID" value="MEE3715543.1"/>
    <property type="molecule type" value="Genomic_DNA"/>
</dbReference>
<keyword evidence="1" id="KW-1133">Transmembrane helix</keyword>
<keyword evidence="1" id="KW-0812">Transmembrane</keyword>
<protein>
    <submittedName>
        <fullName evidence="2">Uncharacterized protein</fullName>
    </submittedName>
</protein>
<accession>A0AAW9PYH7</accession>
<evidence type="ECO:0000313" key="3">
    <source>
        <dbReference type="Proteomes" id="UP001333818"/>
    </source>
</evidence>
<name>A0AAW9PYH7_9CYAN</name>
<feature type="transmembrane region" description="Helical" evidence="1">
    <location>
        <begin position="48"/>
        <end position="68"/>
    </location>
</feature>
<proteinExistence type="predicted"/>
<gene>
    <name evidence="2" type="ORF">V2H45_02150</name>
</gene>
<organism evidence="2 3">
    <name type="scientific">Tumidithrix elongata BACA0141</name>
    <dbReference type="NCBI Taxonomy" id="2716417"/>
    <lineage>
        <taxon>Bacteria</taxon>
        <taxon>Bacillati</taxon>
        <taxon>Cyanobacteriota</taxon>
        <taxon>Cyanophyceae</taxon>
        <taxon>Pseudanabaenales</taxon>
        <taxon>Pseudanabaenaceae</taxon>
        <taxon>Tumidithrix</taxon>
        <taxon>Tumidithrix elongata</taxon>
    </lineage>
</organism>
<keyword evidence="3" id="KW-1185">Reference proteome</keyword>